<dbReference type="AlphaFoldDB" id="A0A8H7U019"/>
<comment type="caution">
    <text evidence="1">The sequence shown here is derived from an EMBL/GenBank/DDBJ whole genome shotgun (WGS) entry which is preliminary data.</text>
</comment>
<gene>
    <name evidence="1" type="ORF">IEO21_07029</name>
</gene>
<proteinExistence type="predicted"/>
<dbReference type="EMBL" id="JADOXO010000181">
    <property type="protein sequence ID" value="KAF9810261.1"/>
    <property type="molecule type" value="Genomic_DNA"/>
</dbReference>
<reference evidence="1" key="2">
    <citation type="journal article" name="Front. Microbiol.">
        <title>Degradative Capacity of Two Strains of Rhodonia placenta: From Phenotype to Genotype.</title>
        <authorList>
            <person name="Kolle M."/>
            <person name="Horta M.A.C."/>
            <person name="Nowrousian M."/>
            <person name="Ohm R.A."/>
            <person name="Benz J.P."/>
            <person name="Pilgard A."/>
        </authorList>
    </citation>
    <scope>NUCLEOTIDE SEQUENCE</scope>
    <source>
        <strain evidence="1">FPRL280</strain>
    </source>
</reference>
<dbReference type="Proteomes" id="UP000639403">
    <property type="component" value="Unassembled WGS sequence"/>
</dbReference>
<sequence>MAIGNARNLTGIYEYRARIVHKSEIIPKGVETSLAQTVNRPGTLTRHASSPQAMIND</sequence>
<organism evidence="1 2">
    <name type="scientific">Rhodonia placenta</name>
    <dbReference type="NCBI Taxonomy" id="104341"/>
    <lineage>
        <taxon>Eukaryota</taxon>
        <taxon>Fungi</taxon>
        <taxon>Dikarya</taxon>
        <taxon>Basidiomycota</taxon>
        <taxon>Agaricomycotina</taxon>
        <taxon>Agaricomycetes</taxon>
        <taxon>Polyporales</taxon>
        <taxon>Adustoporiaceae</taxon>
        <taxon>Rhodonia</taxon>
    </lineage>
</organism>
<reference evidence="1" key="1">
    <citation type="submission" date="2020-11" db="EMBL/GenBank/DDBJ databases">
        <authorList>
            <person name="Koelle M."/>
            <person name="Horta M.A.C."/>
            <person name="Nowrousian M."/>
            <person name="Ohm R.A."/>
            <person name="Benz P."/>
            <person name="Pilgard A."/>
        </authorList>
    </citation>
    <scope>NUCLEOTIDE SEQUENCE</scope>
    <source>
        <strain evidence="1">FPRL280</strain>
    </source>
</reference>
<evidence type="ECO:0000313" key="2">
    <source>
        <dbReference type="Proteomes" id="UP000639403"/>
    </source>
</evidence>
<name>A0A8H7U019_9APHY</name>
<protein>
    <submittedName>
        <fullName evidence="1">Uncharacterized protein</fullName>
    </submittedName>
</protein>
<accession>A0A8H7U019</accession>
<evidence type="ECO:0000313" key="1">
    <source>
        <dbReference type="EMBL" id="KAF9810261.1"/>
    </source>
</evidence>